<proteinExistence type="predicted"/>
<dbReference type="AlphaFoldDB" id="A0A2G3A4J1"/>
<organism evidence="1 2">
    <name type="scientific">Capsicum annuum</name>
    <name type="common">Capsicum pepper</name>
    <dbReference type="NCBI Taxonomy" id="4072"/>
    <lineage>
        <taxon>Eukaryota</taxon>
        <taxon>Viridiplantae</taxon>
        <taxon>Streptophyta</taxon>
        <taxon>Embryophyta</taxon>
        <taxon>Tracheophyta</taxon>
        <taxon>Spermatophyta</taxon>
        <taxon>Magnoliopsida</taxon>
        <taxon>eudicotyledons</taxon>
        <taxon>Gunneridae</taxon>
        <taxon>Pentapetalae</taxon>
        <taxon>asterids</taxon>
        <taxon>lamiids</taxon>
        <taxon>Solanales</taxon>
        <taxon>Solanaceae</taxon>
        <taxon>Solanoideae</taxon>
        <taxon>Capsiceae</taxon>
        <taxon>Capsicum</taxon>
    </lineage>
</organism>
<protein>
    <submittedName>
        <fullName evidence="1">Uncharacterized protein</fullName>
    </submittedName>
</protein>
<evidence type="ECO:0000313" key="1">
    <source>
        <dbReference type="EMBL" id="PHT89138.1"/>
    </source>
</evidence>
<sequence length="231" mass="26595">MLDGGCDRQANGFHIRGFSHMRKVITIYDTHLHGKYEAVLLSAVAQKLKSIVVDGSDLCFISNRHKSITNGIVRAYNHAHHGLEIILRNSRTIVSRQPFPLSMCLVLRSRLRAHFPSNRYDVMTTNIAKLINSTLIAEREYSVASIFKSIAKRFGEKFRKIRSYVLNNKDSKFVPAAENIIRDNMREGNSFYVENVNRDDNQFTLFSKGLTAKVNLLEKSCFYRKYNLFKI</sequence>
<keyword evidence="2" id="KW-1185">Reference proteome</keyword>
<reference evidence="1 2" key="2">
    <citation type="journal article" date="2017" name="Genome Biol.">
        <title>New reference genome sequences of hot pepper reveal the massive evolution of plant disease-resistance genes by retroduplication.</title>
        <authorList>
            <person name="Kim S."/>
            <person name="Park J."/>
            <person name="Yeom S.I."/>
            <person name="Kim Y.M."/>
            <person name="Seo E."/>
            <person name="Kim K.T."/>
            <person name="Kim M.S."/>
            <person name="Lee J.M."/>
            <person name="Cheong K."/>
            <person name="Shin H.S."/>
            <person name="Kim S.B."/>
            <person name="Han K."/>
            <person name="Lee J."/>
            <person name="Park M."/>
            <person name="Lee H.A."/>
            <person name="Lee H.Y."/>
            <person name="Lee Y."/>
            <person name="Oh S."/>
            <person name="Lee J.H."/>
            <person name="Choi E."/>
            <person name="Choi E."/>
            <person name="Lee S.E."/>
            <person name="Jeon J."/>
            <person name="Kim H."/>
            <person name="Choi G."/>
            <person name="Song H."/>
            <person name="Lee J."/>
            <person name="Lee S.C."/>
            <person name="Kwon J.K."/>
            <person name="Lee H.Y."/>
            <person name="Koo N."/>
            <person name="Hong Y."/>
            <person name="Kim R.W."/>
            <person name="Kang W.H."/>
            <person name="Huh J.H."/>
            <person name="Kang B.C."/>
            <person name="Yang T.J."/>
            <person name="Lee Y.H."/>
            <person name="Bennetzen J.L."/>
            <person name="Choi D."/>
        </authorList>
    </citation>
    <scope>NUCLEOTIDE SEQUENCE [LARGE SCALE GENOMIC DNA]</scope>
    <source>
        <strain evidence="2">cv. CM334</strain>
    </source>
</reference>
<dbReference type="EMBL" id="AYRZ02000002">
    <property type="protein sequence ID" value="PHT89138.1"/>
    <property type="molecule type" value="Genomic_DNA"/>
</dbReference>
<dbReference type="Proteomes" id="UP000222542">
    <property type="component" value="Unassembled WGS sequence"/>
</dbReference>
<accession>A0A2G3A4J1</accession>
<dbReference type="Gramene" id="PHT89138">
    <property type="protein sequence ID" value="PHT89138"/>
    <property type="gene ID" value="T459_04251"/>
</dbReference>
<evidence type="ECO:0000313" key="2">
    <source>
        <dbReference type="Proteomes" id="UP000222542"/>
    </source>
</evidence>
<reference evidence="1 2" key="1">
    <citation type="journal article" date="2014" name="Nat. Genet.">
        <title>Genome sequence of the hot pepper provides insights into the evolution of pungency in Capsicum species.</title>
        <authorList>
            <person name="Kim S."/>
            <person name="Park M."/>
            <person name="Yeom S.I."/>
            <person name="Kim Y.M."/>
            <person name="Lee J.M."/>
            <person name="Lee H.A."/>
            <person name="Seo E."/>
            <person name="Choi J."/>
            <person name="Cheong K."/>
            <person name="Kim K.T."/>
            <person name="Jung K."/>
            <person name="Lee G.W."/>
            <person name="Oh S.K."/>
            <person name="Bae C."/>
            <person name="Kim S.B."/>
            <person name="Lee H.Y."/>
            <person name="Kim S.Y."/>
            <person name="Kim M.S."/>
            <person name="Kang B.C."/>
            <person name="Jo Y.D."/>
            <person name="Yang H.B."/>
            <person name="Jeong H.J."/>
            <person name="Kang W.H."/>
            <person name="Kwon J.K."/>
            <person name="Shin C."/>
            <person name="Lim J.Y."/>
            <person name="Park J.H."/>
            <person name="Huh J.H."/>
            <person name="Kim J.S."/>
            <person name="Kim B.D."/>
            <person name="Cohen O."/>
            <person name="Paran I."/>
            <person name="Suh M.C."/>
            <person name="Lee S.B."/>
            <person name="Kim Y.K."/>
            <person name="Shin Y."/>
            <person name="Noh S.J."/>
            <person name="Park J."/>
            <person name="Seo Y.S."/>
            <person name="Kwon S.Y."/>
            <person name="Kim H.A."/>
            <person name="Park J.M."/>
            <person name="Kim H.J."/>
            <person name="Choi S.B."/>
            <person name="Bosland P.W."/>
            <person name="Reeves G."/>
            <person name="Jo S.H."/>
            <person name="Lee B.W."/>
            <person name="Cho H.T."/>
            <person name="Choi H.S."/>
            <person name="Lee M.S."/>
            <person name="Yu Y."/>
            <person name="Do Choi Y."/>
            <person name="Park B.S."/>
            <person name="van Deynze A."/>
            <person name="Ashrafi H."/>
            <person name="Hill T."/>
            <person name="Kim W.T."/>
            <person name="Pai H.S."/>
            <person name="Ahn H.K."/>
            <person name="Yeam I."/>
            <person name="Giovannoni J.J."/>
            <person name="Rose J.K."/>
            <person name="Sorensen I."/>
            <person name="Lee S.J."/>
            <person name="Kim R.W."/>
            <person name="Choi I.Y."/>
            <person name="Choi B.S."/>
            <person name="Lim J.S."/>
            <person name="Lee Y.H."/>
            <person name="Choi D."/>
        </authorList>
    </citation>
    <scope>NUCLEOTIDE SEQUENCE [LARGE SCALE GENOMIC DNA]</scope>
    <source>
        <strain evidence="2">cv. CM334</strain>
    </source>
</reference>
<gene>
    <name evidence="1" type="ORF">T459_04251</name>
</gene>
<name>A0A2G3A4J1_CAPAN</name>
<comment type="caution">
    <text evidence="1">The sequence shown here is derived from an EMBL/GenBank/DDBJ whole genome shotgun (WGS) entry which is preliminary data.</text>
</comment>